<dbReference type="PANTHER" id="PTHR31061">
    <property type="entry name" value="LD22376P"/>
    <property type="match status" value="1"/>
</dbReference>
<feature type="transmembrane region" description="Helical" evidence="1">
    <location>
        <begin position="12"/>
        <end position="31"/>
    </location>
</feature>
<feature type="domain" description="Heparan-alpha-glucosaminide N-acetyltransferase catalytic" evidence="2">
    <location>
        <begin position="9"/>
        <end position="226"/>
    </location>
</feature>
<dbReference type="GO" id="GO:0004561">
    <property type="term" value="F:alpha-N-acetylglucosaminidase activity"/>
    <property type="evidence" value="ECO:0007669"/>
    <property type="project" value="UniProtKB-EC"/>
</dbReference>
<dbReference type="AlphaFoldDB" id="A0A7W6CGU6"/>
<feature type="transmembrane region" description="Helical" evidence="1">
    <location>
        <begin position="120"/>
        <end position="138"/>
    </location>
</feature>
<protein>
    <submittedName>
        <fullName evidence="3">Alpha-N-acetylglucosaminidase</fullName>
        <ecNumber evidence="3">3.2.1.50</ecNumber>
    </submittedName>
</protein>
<feature type="transmembrane region" description="Helical" evidence="1">
    <location>
        <begin position="304"/>
        <end position="323"/>
    </location>
</feature>
<feature type="transmembrane region" description="Helical" evidence="1">
    <location>
        <begin position="202"/>
        <end position="223"/>
    </location>
</feature>
<comment type="caution">
    <text evidence="3">The sequence shown here is derived from an EMBL/GenBank/DDBJ whole genome shotgun (WGS) entry which is preliminary data.</text>
</comment>
<feature type="transmembrane region" description="Helical" evidence="1">
    <location>
        <begin position="43"/>
        <end position="62"/>
    </location>
</feature>
<keyword evidence="1" id="KW-1133">Transmembrane helix</keyword>
<proteinExistence type="predicted"/>
<keyword evidence="1" id="KW-0812">Transmembrane</keyword>
<name>A0A7W6CGU6_9SPHN</name>
<feature type="transmembrane region" description="Helical" evidence="1">
    <location>
        <begin position="83"/>
        <end position="100"/>
    </location>
</feature>
<dbReference type="InterPro" id="IPR012429">
    <property type="entry name" value="HGSNAT_cat"/>
</dbReference>
<keyword evidence="4" id="KW-1185">Reference proteome</keyword>
<keyword evidence="1" id="KW-0472">Membrane</keyword>
<feature type="transmembrane region" description="Helical" evidence="1">
    <location>
        <begin position="145"/>
        <end position="166"/>
    </location>
</feature>
<dbReference type="EMBL" id="JACIDX010000003">
    <property type="protein sequence ID" value="MBB3954098.1"/>
    <property type="molecule type" value="Genomic_DNA"/>
</dbReference>
<gene>
    <name evidence="3" type="ORF">GGR38_001025</name>
</gene>
<evidence type="ECO:0000313" key="4">
    <source>
        <dbReference type="Proteomes" id="UP000548867"/>
    </source>
</evidence>
<feature type="transmembrane region" description="Helical" evidence="1">
    <location>
        <begin position="343"/>
        <end position="364"/>
    </location>
</feature>
<dbReference type="EC" id="3.2.1.50" evidence="3"/>
<dbReference type="Pfam" id="PF07786">
    <property type="entry name" value="HGSNAT_cat"/>
    <property type="match status" value="1"/>
</dbReference>
<sequence>MSGPVKPQRFVSLDVFRGATMFLMILVNTAGPGARAYEPLIHAKWIGFTLADLIFPTFLFAMGNAMSFAMRRPLPAGPYLARLLRRGAIIFALGFLMYWFPFVHHTDAGWELIPFAQTRVPGVLQRLALCYVLAGVIVRWGDWRVVLGACCALLLGYWAILLHFGVPGDVYGKLGNAGTRLDMALLSPGHLYKKDGGFDPEGFLGTLPAVVNVLAGYLAGLLVQRGGDLRDALRVMLVAGLACIAAAHAWEPLFPIAKKLWTSPFVLLTTGLDLLLLAWTIWIIELRGKRGGVRFFTILGRNPLAIYLFSEMFVTVLNMVPLGEDGVYDWVGIRLFQAVAPGALGSLLCALAYTMVCWAVGWWMDRKGLILKA</sequence>
<keyword evidence="3" id="KW-0378">Hydrolase</keyword>
<reference evidence="3 4" key="1">
    <citation type="submission" date="2020-08" db="EMBL/GenBank/DDBJ databases">
        <title>Genomic Encyclopedia of Type Strains, Phase IV (KMG-IV): sequencing the most valuable type-strain genomes for metagenomic binning, comparative biology and taxonomic classification.</title>
        <authorList>
            <person name="Goeker M."/>
        </authorList>
    </citation>
    <scope>NUCLEOTIDE SEQUENCE [LARGE SCALE GENOMIC DNA]</scope>
    <source>
        <strain evidence="3 4">DSM 27057</strain>
    </source>
</reference>
<organism evidence="3 4">
    <name type="scientific">Novosphingobium sediminicola</name>
    <dbReference type="NCBI Taxonomy" id="563162"/>
    <lineage>
        <taxon>Bacteria</taxon>
        <taxon>Pseudomonadati</taxon>
        <taxon>Pseudomonadota</taxon>
        <taxon>Alphaproteobacteria</taxon>
        <taxon>Sphingomonadales</taxon>
        <taxon>Sphingomonadaceae</taxon>
        <taxon>Novosphingobium</taxon>
    </lineage>
</organism>
<evidence type="ECO:0000259" key="2">
    <source>
        <dbReference type="Pfam" id="PF07786"/>
    </source>
</evidence>
<dbReference type="PANTHER" id="PTHR31061:SF24">
    <property type="entry name" value="LD22376P"/>
    <property type="match status" value="1"/>
</dbReference>
<keyword evidence="3" id="KW-0326">Glycosidase</keyword>
<feature type="transmembrane region" description="Helical" evidence="1">
    <location>
        <begin position="235"/>
        <end position="253"/>
    </location>
</feature>
<feature type="transmembrane region" description="Helical" evidence="1">
    <location>
        <begin position="265"/>
        <end position="284"/>
    </location>
</feature>
<dbReference type="Proteomes" id="UP000548867">
    <property type="component" value="Unassembled WGS sequence"/>
</dbReference>
<evidence type="ECO:0000313" key="3">
    <source>
        <dbReference type="EMBL" id="MBB3954098.1"/>
    </source>
</evidence>
<accession>A0A7W6CGU6</accession>
<evidence type="ECO:0000256" key="1">
    <source>
        <dbReference type="SAM" id="Phobius"/>
    </source>
</evidence>
<dbReference type="RefSeq" id="WP_183623338.1">
    <property type="nucleotide sequence ID" value="NZ_JACIDX010000003.1"/>
</dbReference>